<evidence type="ECO:0000313" key="1">
    <source>
        <dbReference type="EMBL" id="KAJ4701247.1"/>
    </source>
</evidence>
<name>A0ACC1WQW9_MELAZ</name>
<gene>
    <name evidence="1" type="ORF">OWV82_024518</name>
</gene>
<sequence length="620" mass="69552">MLSLTFFSLQISLFEQPSVIKIQPLQSLKHKHNSKTRTINYQKNATNSHCFSRKTTCSASHFHESSDVFSFEDNPDADSEDTPSVSQCVDSNLLAVWLQSCNSVQQIKRVHAVVLKSLRDSVTYVDNNLISAYAKFGKLNEARKVFGKMFHRNVVSWTAMMNGYLRFGYDDEALRLFSGSIKNGIRANTNMFVCLMNLCSRRLDFELGKQIHACILKGKRTNLIVDSAVLHFYAQFGDLSSAFCAFDGMSERDVISWTTMITACSQQGQGEEAFLMFSQMLSGGFLPNEFTACSVLKACGEQKALRFGRQLHGAIVKKMYKDDVFIGTSLVDMYAKCGEVLDSRQVFDEMSDRNTATWTSIIAGYAREGLGEEAISLFRVMKRRKIFANNLTIVSILKACGMIEAFQLGKEVHAQIIKNSIQTNPYIGSTLVWFYCKSGEFPIASKILQQMPLRDVVSWTAIISGYACLGHESEALNFLKDMLEEGVEPNSYTYSSVLKACAKLEDVSHGKLIHSSVKKTTALSNVFVGSALINMYAKCGYILEASQVFDSLPERNLFTWKSMIVGYARNGLCQEALKLMYQMEAEGIEVDDYILTTVYNACGDIEWDVEFSSRYCLQSS</sequence>
<proteinExistence type="predicted"/>
<accession>A0ACC1WQW9</accession>
<protein>
    <submittedName>
        <fullName evidence="1">Pentatricopeptide repeat-containing protein</fullName>
    </submittedName>
</protein>
<organism evidence="1 2">
    <name type="scientific">Melia azedarach</name>
    <name type="common">Chinaberry tree</name>
    <dbReference type="NCBI Taxonomy" id="155640"/>
    <lineage>
        <taxon>Eukaryota</taxon>
        <taxon>Viridiplantae</taxon>
        <taxon>Streptophyta</taxon>
        <taxon>Embryophyta</taxon>
        <taxon>Tracheophyta</taxon>
        <taxon>Spermatophyta</taxon>
        <taxon>Magnoliopsida</taxon>
        <taxon>eudicotyledons</taxon>
        <taxon>Gunneridae</taxon>
        <taxon>Pentapetalae</taxon>
        <taxon>rosids</taxon>
        <taxon>malvids</taxon>
        <taxon>Sapindales</taxon>
        <taxon>Meliaceae</taxon>
        <taxon>Melia</taxon>
    </lineage>
</organism>
<keyword evidence="2" id="KW-1185">Reference proteome</keyword>
<dbReference type="Proteomes" id="UP001164539">
    <property type="component" value="Chromosome 14"/>
</dbReference>
<dbReference type="EMBL" id="CM051407">
    <property type="protein sequence ID" value="KAJ4701247.1"/>
    <property type="molecule type" value="Genomic_DNA"/>
</dbReference>
<comment type="caution">
    <text evidence="1">The sequence shown here is derived from an EMBL/GenBank/DDBJ whole genome shotgun (WGS) entry which is preliminary data.</text>
</comment>
<reference evidence="1 2" key="1">
    <citation type="journal article" date="2023" name="Science">
        <title>Complex scaffold remodeling in plant triterpene biosynthesis.</title>
        <authorList>
            <person name="De La Pena R."/>
            <person name="Hodgson H."/>
            <person name="Liu J.C."/>
            <person name="Stephenson M.J."/>
            <person name="Martin A.C."/>
            <person name="Owen C."/>
            <person name="Harkess A."/>
            <person name="Leebens-Mack J."/>
            <person name="Jimenez L.E."/>
            <person name="Osbourn A."/>
            <person name="Sattely E.S."/>
        </authorList>
    </citation>
    <scope>NUCLEOTIDE SEQUENCE [LARGE SCALE GENOMIC DNA]</scope>
    <source>
        <strain evidence="2">cv. JPN11</strain>
        <tissue evidence="1">Leaf</tissue>
    </source>
</reference>
<evidence type="ECO:0000313" key="2">
    <source>
        <dbReference type="Proteomes" id="UP001164539"/>
    </source>
</evidence>